<evidence type="ECO:0000313" key="2">
    <source>
        <dbReference type="Proteomes" id="UP001165121"/>
    </source>
</evidence>
<organism evidence="1 2">
    <name type="scientific">Phytophthora fragariaefolia</name>
    <dbReference type="NCBI Taxonomy" id="1490495"/>
    <lineage>
        <taxon>Eukaryota</taxon>
        <taxon>Sar</taxon>
        <taxon>Stramenopiles</taxon>
        <taxon>Oomycota</taxon>
        <taxon>Peronosporomycetes</taxon>
        <taxon>Peronosporales</taxon>
        <taxon>Peronosporaceae</taxon>
        <taxon>Phytophthora</taxon>
    </lineage>
</organism>
<dbReference type="Proteomes" id="UP001165121">
    <property type="component" value="Unassembled WGS sequence"/>
</dbReference>
<dbReference type="AlphaFoldDB" id="A0A9W6Y6A8"/>
<dbReference type="OrthoDB" id="144711at2759"/>
<proteinExistence type="predicted"/>
<sequence>MWKTPRVPTSSREDDPEVVDAVAATVADEVAGTVGLIVRTVVAEAGPDTAVCVLEQAISSSDDCERSRAVPDIQANIQACVVNGDSNLMTAGAAECTGLNSYEDLDLHEEAEDEEDDPSDSWEEDWEIGQLTDEGSDVELEELPESVLSSAVTDASFITSMRDNEWEYGKLC</sequence>
<reference evidence="1" key="1">
    <citation type="submission" date="2023-04" db="EMBL/GenBank/DDBJ databases">
        <title>Phytophthora fragariaefolia NBRC 109709.</title>
        <authorList>
            <person name="Ichikawa N."/>
            <person name="Sato H."/>
            <person name="Tonouchi N."/>
        </authorList>
    </citation>
    <scope>NUCLEOTIDE SEQUENCE</scope>
    <source>
        <strain evidence="1">NBRC 109709</strain>
    </source>
</reference>
<gene>
    <name evidence="1" type="ORF">Pfra01_002215100</name>
</gene>
<keyword evidence="2" id="KW-1185">Reference proteome</keyword>
<evidence type="ECO:0000313" key="1">
    <source>
        <dbReference type="EMBL" id="GMF53520.1"/>
    </source>
</evidence>
<comment type="caution">
    <text evidence="1">The sequence shown here is derived from an EMBL/GenBank/DDBJ whole genome shotgun (WGS) entry which is preliminary data.</text>
</comment>
<protein>
    <submittedName>
        <fullName evidence="1">Unnamed protein product</fullName>
    </submittedName>
</protein>
<name>A0A9W6Y6A8_9STRA</name>
<accession>A0A9W6Y6A8</accession>
<dbReference type="EMBL" id="BSXT01003292">
    <property type="protein sequence ID" value="GMF53520.1"/>
    <property type="molecule type" value="Genomic_DNA"/>
</dbReference>